<organism evidence="2 3">
    <name type="scientific">Aspergillus lentulus</name>
    <dbReference type="NCBI Taxonomy" id="293939"/>
    <lineage>
        <taxon>Eukaryota</taxon>
        <taxon>Fungi</taxon>
        <taxon>Dikarya</taxon>
        <taxon>Ascomycota</taxon>
        <taxon>Pezizomycotina</taxon>
        <taxon>Eurotiomycetes</taxon>
        <taxon>Eurotiomycetidae</taxon>
        <taxon>Eurotiales</taxon>
        <taxon>Aspergillaceae</taxon>
        <taxon>Aspergillus</taxon>
        <taxon>Aspergillus subgen. Fumigati</taxon>
    </lineage>
</organism>
<dbReference type="InterPro" id="IPR029058">
    <property type="entry name" value="AB_hydrolase_fold"/>
</dbReference>
<sequence length="320" mass="36867">MTWEILHIRCLSTIHEEYHPHNPTFDLTYDFDGPFNKPPTSVVDLTSYRSEFTTGEITEFLAFANWAFGPHGLQKLELLVFGQVNTTHWVQALERYIFLTRNTDVAKRMRYPYRQVEALALGHDYEAQETHKLFTFGSIWQNTRLLADHYVEEVVATVDVPDLFGGEILPLDILQDRSHWHKLNLPSFMQRNSKPIREPQIIGCAKALRSLHRRTGAIGFCYGGWAVFRLGAKGNNLVDCISTAHPSLLEKSEIETVAVPVQILAPKLDPMFTEELKLFSNQHILKQGVPYDYQYFPGIEHGFASRGDPKSHLNEREWRE</sequence>
<name>A0AAN5YMC3_ASPLE</name>
<dbReference type="GO" id="GO:0016787">
    <property type="term" value="F:hydrolase activity"/>
    <property type="evidence" value="ECO:0007669"/>
    <property type="project" value="InterPro"/>
</dbReference>
<accession>A0AAN5YMC3</accession>
<dbReference type="SUPFAM" id="SSF53474">
    <property type="entry name" value="alpha/beta-Hydrolases"/>
    <property type="match status" value="1"/>
</dbReference>
<dbReference type="PANTHER" id="PTHR17630">
    <property type="entry name" value="DIENELACTONE HYDROLASE"/>
    <property type="match status" value="1"/>
</dbReference>
<dbReference type="InterPro" id="IPR002925">
    <property type="entry name" value="Dienelactn_hydro"/>
</dbReference>
<proteinExistence type="predicted"/>
<dbReference type="Gene3D" id="3.40.50.1820">
    <property type="entry name" value="alpha/beta hydrolase"/>
    <property type="match status" value="1"/>
</dbReference>
<feature type="domain" description="Dienelactone hydrolase" evidence="1">
    <location>
        <begin position="160"/>
        <end position="311"/>
    </location>
</feature>
<reference evidence="2" key="1">
    <citation type="journal article" date="2020" name="bioRxiv">
        <title>Genomic and phenotypic heterogeneity of clinical isolates of the human pathogens Aspergillus fumigatus, Aspergillus lentulus and Aspergillus fumigatiaffinis.</title>
        <authorList>
            <person name="dos Santos R.A.C."/>
            <person name="Steenwyk J.L."/>
            <person name="Rivero-Menendez O."/>
            <person name="Mead M.E."/>
            <person name="Silva L.P."/>
            <person name="Bastos R.W."/>
            <person name="Alastruey-Izquierdo A."/>
            <person name="Goldman G.H."/>
            <person name="Rokas A."/>
        </authorList>
    </citation>
    <scope>NUCLEOTIDE SEQUENCE</scope>
    <source>
        <strain evidence="2">CNM-CM8927</strain>
    </source>
</reference>
<evidence type="ECO:0000313" key="3">
    <source>
        <dbReference type="Proteomes" id="UP000649114"/>
    </source>
</evidence>
<dbReference type="Pfam" id="PF01738">
    <property type="entry name" value="DLH"/>
    <property type="match status" value="1"/>
</dbReference>
<dbReference type="EMBL" id="JAAAPU010000074">
    <property type="protein sequence ID" value="KAF4203706.1"/>
    <property type="molecule type" value="Genomic_DNA"/>
</dbReference>
<comment type="caution">
    <text evidence="2">The sequence shown here is derived from an EMBL/GenBank/DDBJ whole genome shotgun (WGS) entry which is preliminary data.</text>
</comment>
<gene>
    <name evidence="2" type="ORF">CNMCM8927_008469</name>
</gene>
<evidence type="ECO:0000313" key="2">
    <source>
        <dbReference type="EMBL" id="KAF4203706.1"/>
    </source>
</evidence>
<reference evidence="2" key="2">
    <citation type="submission" date="2020-04" db="EMBL/GenBank/DDBJ databases">
        <authorList>
            <person name="Santos R.A.C."/>
            <person name="Steenwyk J.L."/>
            <person name="Rivero-Menendez O."/>
            <person name="Mead M.E."/>
            <person name="Silva L.P."/>
            <person name="Bastos R.W."/>
            <person name="Alastruey-Izquierdo A."/>
            <person name="Goldman G.H."/>
            <person name="Rokas A."/>
        </authorList>
    </citation>
    <scope>NUCLEOTIDE SEQUENCE</scope>
    <source>
        <strain evidence="2">CNM-CM8927</strain>
    </source>
</reference>
<protein>
    <recommendedName>
        <fullName evidence="1">Dienelactone hydrolase domain-containing protein</fullName>
    </recommendedName>
</protein>
<evidence type="ECO:0000259" key="1">
    <source>
        <dbReference type="Pfam" id="PF01738"/>
    </source>
</evidence>
<dbReference type="AlphaFoldDB" id="A0AAN5YMC3"/>
<dbReference type="Proteomes" id="UP000649114">
    <property type="component" value="Unassembled WGS sequence"/>
</dbReference>
<dbReference type="PANTHER" id="PTHR17630:SF55">
    <property type="entry name" value="DIENELACTONE HYDROLASE FAMILY PROTEIN (AFU_ORTHOLOGUE AFUA_1G01900)"/>
    <property type="match status" value="1"/>
</dbReference>